<reference evidence="4" key="1">
    <citation type="submission" date="2024-05" db="EMBL/GenBank/DDBJ databases">
        <authorList>
            <person name="Castro N.E."/>
            <person name="Ahmed A."/>
            <person name="Alam A."/>
            <person name="Alyabis N."/>
            <person name="Atluri S."/>
            <person name="Ba P."/>
            <person name="Basile A."/>
            <person name="Bonaguidi A."/>
            <person name="Bordner C."/>
            <person name="Castro C."/>
            <person name="Choi D."/>
            <person name="Delgado D."/>
            <person name="Duong K."/>
            <person name="Ghosh S."/>
            <person name="Gonzalez D."/>
            <person name="Griego G."/>
            <person name="Hasson C."/>
            <person name="Hernandez D."/>
            <person name="Hong S."/>
            <person name="Hwang K."/>
            <person name="Iyer A."/>
            <person name="Johnson R."/>
            <person name="Jung K."/>
            <person name="Liang A."/>
            <person name="Lucker A."/>
            <person name="Marty S.-E."/>
            <person name="Meade B."/>
            <person name="Morales A."/>
            <person name="Noyman E."/>
            <person name="Pickard L."/>
            <person name="Qiu C."/>
            <person name="Riley L."/>
            <person name="Sannareddy S."/>
            <person name="Sawadogo R."/>
            <person name="Schug E."/>
            <person name="Sheetz C."/>
            <person name="Tam C."/>
            <person name="Ward A."/>
            <person name="Wei M."/>
            <person name="Wesley S."/>
            <person name="Yoo C."/>
            <person name="Washington J.M."/>
            <person name="Garlena R.A."/>
            <person name="Russell D.A."/>
            <person name="Jacobs-Sera D."/>
            <person name="Hatfull G.F."/>
        </authorList>
    </citation>
    <scope>NUCLEOTIDE SEQUENCE [LARGE SCALE GENOMIC DNA]</scope>
</reference>
<keyword evidence="2" id="KW-0472">Membrane</keyword>
<proteinExistence type="predicted"/>
<sequence>MHLHHSDLRQRPLRPGLRPLLPDPRPQAARHLYRRRARVRKGQGMTDSALFVLGVVAWAVILVGSVAAVAAVYWLRERWWKR</sequence>
<feature type="region of interest" description="Disordered" evidence="1">
    <location>
        <begin position="1"/>
        <end position="26"/>
    </location>
</feature>
<name>A0AA96HDM6_9CAUD</name>
<gene>
    <name evidence="3" type="primary">67</name>
    <name evidence="3" type="ORF">SEA_NITRO_67</name>
</gene>
<organism evidence="3 4">
    <name type="scientific">Arthrobacter phage Nitro</name>
    <dbReference type="NCBI Taxonomy" id="3077792"/>
    <lineage>
        <taxon>Viruses</taxon>
        <taxon>Duplodnaviria</taxon>
        <taxon>Heunggongvirae</taxon>
        <taxon>Uroviricota</taxon>
        <taxon>Caudoviricetes</taxon>
        <taxon>Casidaviridae</taxon>
        <taxon>Yangvirus</taxon>
        <taxon>Yangvirus nitro</taxon>
    </lineage>
</organism>
<feature type="compositionally biased region" description="Low complexity" evidence="1">
    <location>
        <begin position="13"/>
        <end position="26"/>
    </location>
</feature>
<dbReference type="Proteomes" id="UP001305499">
    <property type="component" value="Segment"/>
</dbReference>
<protein>
    <submittedName>
        <fullName evidence="3">Membrane protein</fullName>
    </submittedName>
</protein>
<dbReference type="EMBL" id="OR553895">
    <property type="protein sequence ID" value="WNN94023.1"/>
    <property type="molecule type" value="Genomic_DNA"/>
</dbReference>
<keyword evidence="4" id="KW-1185">Reference proteome</keyword>
<accession>A0AA96HDM6</accession>
<feature type="compositionally biased region" description="Basic and acidic residues" evidence="1">
    <location>
        <begin position="1"/>
        <end position="10"/>
    </location>
</feature>
<evidence type="ECO:0000313" key="3">
    <source>
        <dbReference type="EMBL" id="WNN94023.1"/>
    </source>
</evidence>
<evidence type="ECO:0000256" key="1">
    <source>
        <dbReference type="SAM" id="MobiDB-lite"/>
    </source>
</evidence>
<evidence type="ECO:0000313" key="4">
    <source>
        <dbReference type="Proteomes" id="UP001305499"/>
    </source>
</evidence>
<feature type="transmembrane region" description="Helical" evidence="2">
    <location>
        <begin position="49"/>
        <end position="75"/>
    </location>
</feature>
<keyword evidence="2" id="KW-1133">Transmembrane helix</keyword>
<keyword evidence="2" id="KW-0812">Transmembrane</keyword>
<evidence type="ECO:0000256" key="2">
    <source>
        <dbReference type="SAM" id="Phobius"/>
    </source>
</evidence>